<dbReference type="GeneID" id="116416244"/>
<dbReference type="KEGG" id="nvi:116416845"/>
<dbReference type="Pfam" id="PF00098">
    <property type="entry name" value="zf-CCHC"/>
    <property type="match status" value="1"/>
</dbReference>
<dbReference type="GeneID" id="116416845"/>
<evidence type="ECO:0000256" key="2">
    <source>
        <dbReference type="SAM" id="MobiDB-lite"/>
    </source>
</evidence>
<accession>A0A7M7Q4N8</accession>
<dbReference type="GO" id="GO:0008270">
    <property type="term" value="F:zinc ion binding"/>
    <property type="evidence" value="ECO:0007669"/>
    <property type="project" value="UniProtKB-KW"/>
</dbReference>
<dbReference type="EnsemblMetazoa" id="XM_031927030">
    <property type="protein sequence ID" value="XP_031782890"/>
    <property type="gene ID" value="LOC116416845"/>
</dbReference>
<dbReference type="InterPro" id="IPR036875">
    <property type="entry name" value="Znf_CCHC_sf"/>
</dbReference>
<dbReference type="KEGG" id="nvi:116415806"/>
<dbReference type="Gene3D" id="4.10.60.10">
    <property type="entry name" value="Zinc finger, CCHC-type"/>
    <property type="match status" value="1"/>
</dbReference>
<evidence type="ECO:0000313" key="4">
    <source>
        <dbReference type="EnsemblMetazoa" id="XP_031779794"/>
    </source>
</evidence>
<dbReference type="SMART" id="SM00343">
    <property type="entry name" value="ZnF_C2HC"/>
    <property type="match status" value="2"/>
</dbReference>
<feature type="region of interest" description="Disordered" evidence="2">
    <location>
        <begin position="588"/>
        <end position="636"/>
    </location>
</feature>
<dbReference type="PROSITE" id="PS50158">
    <property type="entry name" value="ZF_CCHC"/>
    <property type="match status" value="2"/>
</dbReference>
<dbReference type="RefSeq" id="XP_031776948.1">
    <property type="nucleotide sequence ID" value="XM_031921088.1"/>
</dbReference>
<keyword evidence="1" id="KW-0479">Metal-binding</keyword>
<feature type="compositionally biased region" description="Basic residues" evidence="2">
    <location>
        <begin position="609"/>
        <end position="627"/>
    </location>
</feature>
<dbReference type="EnsemblMetazoa" id="XM_031923934">
    <property type="protein sequence ID" value="XP_031779794"/>
    <property type="gene ID" value="LOC116416244"/>
</dbReference>
<dbReference type="RefSeq" id="XP_031779794.1">
    <property type="nucleotide sequence ID" value="XM_031923934.1"/>
</dbReference>
<feature type="region of interest" description="Disordered" evidence="2">
    <location>
        <begin position="526"/>
        <end position="569"/>
    </location>
</feature>
<dbReference type="GO" id="GO:0003676">
    <property type="term" value="F:nucleic acid binding"/>
    <property type="evidence" value="ECO:0007669"/>
    <property type="project" value="InterPro"/>
</dbReference>
<dbReference type="RefSeq" id="XP_031782890.1">
    <property type="nucleotide sequence ID" value="XM_031927030.1"/>
</dbReference>
<dbReference type="AlphaFoldDB" id="A0A7M7Q4N8"/>
<organism evidence="4 5">
    <name type="scientific">Nasonia vitripennis</name>
    <name type="common">Parasitic wasp</name>
    <dbReference type="NCBI Taxonomy" id="7425"/>
    <lineage>
        <taxon>Eukaryota</taxon>
        <taxon>Metazoa</taxon>
        <taxon>Ecdysozoa</taxon>
        <taxon>Arthropoda</taxon>
        <taxon>Hexapoda</taxon>
        <taxon>Insecta</taxon>
        <taxon>Pterygota</taxon>
        <taxon>Neoptera</taxon>
        <taxon>Endopterygota</taxon>
        <taxon>Hymenoptera</taxon>
        <taxon>Apocrita</taxon>
        <taxon>Proctotrupomorpha</taxon>
        <taxon>Chalcidoidea</taxon>
        <taxon>Pteromalidae</taxon>
        <taxon>Pteromalinae</taxon>
        <taxon>Nasonia</taxon>
    </lineage>
</organism>
<dbReference type="InParanoid" id="A0A7M7Q4N8"/>
<evidence type="ECO:0000313" key="5">
    <source>
        <dbReference type="Proteomes" id="UP000002358"/>
    </source>
</evidence>
<keyword evidence="1" id="KW-0862">Zinc</keyword>
<dbReference type="KEGG" id="nvi:116416244"/>
<feature type="compositionally biased region" description="Basic and acidic residues" evidence="2">
    <location>
        <begin position="590"/>
        <end position="606"/>
    </location>
</feature>
<dbReference type="OrthoDB" id="7696379at2759"/>
<reference evidence="4" key="1">
    <citation type="submission" date="2021-01" db="UniProtKB">
        <authorList>
            <consortium name="EnsemblMetazoa"/>
        </authorList>
    </citation>
    <scope>IDENTIFICATION</scope>
</reference>
<keyword evidence="5" id="KW-1185">Reference proteome</keyword>
<dbReference type="SUPFAM" id="SSF57756">
    <property type="entry name" value="Retrovirus zinc finger-like domains"/>
    <property type="match status" value="1"/>
</dbReference>
<dbReference type="InterPro" id="IPR001878">
    <property type="entry name" value="Znf_CCHC"/>
</dbReference>
<feature type="compositionally biased region" description="Basic and acidic residues" evidence="2">
    <location>
        <begin position="535"/>
        <end position="558"/>
    </location>
</feature>
<proteinExistence type="predicted"/>
<dbReference type="GeneID" id="116415806"/>
<feature type="domain" description="CCHC-type" evidence="3">
    <location>
        <begin position="575"/>
        <end position="591"/>
    </location>
</feature>
<evidence type="ECO:0000256" key="1">
    <source>
        <dbReference type="PROSITE-ProRule" id="PRU00047"/>
    </source>
</evidence>
<protein>
    <recommendedName>
        <fullName evidence="3">CCHC-type domain-containing protein</fullName>
    </recommendedName>
</protein>
<dbReference type="Proteomes" id="UP000002358">
    <property type="component" value="Unassembled WGS sequence"/>
</dbReference>
<feature type="compositionally biased region" description="Polar residues" evidence="2">
    <location>
        <begin position="10"/>
        <end position="20"/>
    </location>
</feature>
<keyword evidence="1" id="KW-0863">Zinc-finger</keyword>
<evidence type="ECO:0000259" key="3">
    <source>
        <dbReference type="PROSITE" id="PS50158"/>
    </source>
</evidence>
<sequence>MAGKSYKWANPQTAPRSTSTDWDDIRAKILEYYDLKDKEPNESFYLQLYGGGVWLMNSRDETLQLDMNILSLEEAARLLEVLKATEDRVVGLRGPVSHYSDAGRAGATTSTPRDDDQTYSMNEITKLLRESTMTQVKLSERLVEGMKSLVEENAKMNQNFERFTTKISGDVQQLMRSVDSLKLRGQDGQAVKDWQEKPTLSANNKPSIVSCTRPAEPIKLHPRGRGRGFRPANRNPLTLLAPGPREFGPAEPRCSSTLVADSYEWNEKNEVRREQSPYKDWRVESAERLGIALDDLNVSRRFSDQDLTQLNKLNLFKSMNSGNTSINDAKLKQINITRMYKLKLDSEFAPFEDFLFSELKSRKLFYVFEKNNQSLICPDELEHDKNIIREIILNRIDDKYHLYTMNIKDPVELLDKIKEIKKNELRINAHTAQKRLFNLKLNKDKETAFNFCLRFEDLVRKYESNEGIEKMSDTAKKSLLFNAVEQAYPEIITAENVSSHGTGRKYTYNELKDLIFQIDNSKQRTPEKSALLGFAEERNRSSDERPKSRERPNKRCERCGSTAHLSKDCKHDEPKCFNCNKFGHIAVDCSEPRKGPPRKRATDRNRSISPKRKQRREHSRSRSKSPFRRPGTPAKE</sequence>
<feature type="region of interest" description="Disordered" evidence="2">
    <location>
        <begin position="1"/>
        <end position="20"/>
    </location>
</feature>
<feature type="domain" description="CCHC-type" evidence="3">
    <location>
        <begin position="555"/>
        <end position="570"/>
    </location>
</feature>
<name>A0A7M7Q4N8_NASVI</name>
<dbReference type="EnsemblMetazoa" id="XM_031921088">
    <property type="protein sequence ID" value="XP_031776948"/>
    <property type="gene ID" value="LOC116415806"/>
</dbReference>